<keyword evidence="7" id="KW-1185">Reference proteome</keyword>
<evidence type="ECO:0000256" key="1">
    <source>
        <dbReference type="ARBA" id="ARBA00001947"/>
    </source>
</evidence>
<evidence type="ECO:0000256" key="2">
    <source>
        <dbReference type="ARBA" id="ARBA00005988"/>
    </source>
</evidence>
<keyword evidence="6" id="KW-0645">Protease</keyword>
<feature type="compositionally biased region" description="Basic and acidic residues" evidence="4">
    <location>
        <begin position="288"/>
        <end position="299"/>
    </location>
</feature>
<feature type="region of interest" description="Disordered" evidence="4">
    <location>
        <begin position="529"/>
        <end position="575"/>
    </location>
</feature>
<comment type="similarity">
    <text evidence="2 3">Belongs to the peptidase M14 family.</text>
</comment>
<evidence type="ECO:0000259" key="5">
    <source>
        <dbReference type="PROSITE" id="PS52035"/>
    </source>
</evidence>
<evidence type="ECO:0000256" key="3">
    <source>
        <dbReference type="PROSITE-ProRule" id="PRU01379"/>
    </source>
</evidence>
<feature type="compositionally biased region" description="Basic residues" evidence="4">
    <location>
        <begin position="323"/>
        <end position="338"/>
    </location>
</feature>
<dbReference type="EMBL" id="JASMQC010000008">
    <property type="protein sequence ID" value="KAK1942795.1"/>
    <property type="molecule type" value="Genomic_DNA"/>
</dbReference>
<keyword evidence="6" id="KW-0378">Hydrolase</keyword>
<dbReference type="PROSITE" id="PS52035">
    <property type="entry name" value="PEPTIDASE_M14"/>
    <property type="match status" value="1"/>
</dbReference>
<accession>A0AAD9GQG5</accession>
<evidence type="ECO:0000313" key="7">
    <source>
        <dbReference type="Proteomes" id="UP001259832"/>
    </source>
</evidence>
<feature type="region of interest" description="Disordered" evidence="4">
    <location>
        <begin position="270"/>
        <end position="442"/>
    </location>
</feature>
<dbReference type="SUPFAM" id="SSF53187">
    <property type="entry name" value="Zn-dependent exopeptidases"/>
    <property type="match status" value="1"/>
</dbReference>
<organism evidence="6 7">
    <name type="scientific">Phytophthora citrophthora</name>
    <dbReference type="NCBI Taxonomy" id="4793"/>
    <lineage>
        <taxon>Eukaryota</taxon>
        <taxon>Sar</taxon>
        <taxon>Stramenopiles</taxon>
        <taxon>Oomycota</taxon>
        <taxon>Peronosporomycetes</taxon>
        <taxon>Peronosporales</taxon>
        <taxon>Peronosporaceae</taxon>
        <taxon>Phytophthora</taxon>
    </lineage>
</organism>
<dbReference type="PANTHER" id="PTHR12756:SF45">
    <property type="entry name" value="CYTOSOLIC CARBOXYPEPTIDASE NNA1"/>
    <property type="match status" value="1"/>
</dbReference>
<dbReference type="GO" id="GO:0004181">
    <property type="term" value="F:metallocarboxypeptidase activity"/>
    <property type="evidence" value="ECO:0007669"/>
    <property type="project" value="InterPro"/>
</dbReference>
<feature type="active site" description="Proton donor/acceptor" evidence="3">
    <location>
        <position position="166"/>
    </location>
</feature>
<dbReference type="PANTHER" id="PTHR12756">
    <property type="entry name" value="CYTOSOLIC CARBOXYPEPTIDASE"/>
    <property type="match status" value="1"/>
</dbReference>
<dbReference type="InterPro" id="IPR050821">
    <property type="entry name" value="Cytosolic_carboxypeptidase"/>
</dbReference>
<keyword evidence="6" id="KW-0121">Carboxypeptidase</keyword>
<feature type="compositionally biased region" description="Polar residues" evidence="4">
    <location>
        <begin position="409"/>
        <end position="419"/>
    </location>
</feature>
<evidence type="ECO:0000256" key="4">
    <source>
        <dbReference type="SAM" id="MobiDB-lite"/>
    </source>
</evidence>
<comment type="caution">
    <text evidence="6">The sequence shown here is derived from an EMBL/GenBank/DDBJ whole genome shotgun (WGS) entry which is preliminary data.</text>
</comment>
<dbReference type="InterPro" id="IPR000834">
    <property type="entry name" value="Peptidase_M14"/>
</dbReference>
<name>A0AAD9GQG5_9STRA</name>
<dbReference type="Gene3D" id="3.40.630.10">
    <property type="entry name" value="Zn peptidases"/>
    <property type="match status" value="1"/>
</dbReference>
<proteinExistence type="inferred from homology"/>
<reference evidence="6" key="1">
    <citation type="submission" date="2023-08" db="EMBL/GenBank/DDBJ databases">
        <title>Reference Genome Resource for the Citrus Pathogen Phytophthora citrophthora.</title>
        <authorList>
            <person name="Moller H."/>
            <person name="Coetzee B."/>
            <person name="Rose L.J."/>
            <person name="Van Niekerk J.M."/>
        </authorList>
    </citation>
    <scope>NUCLEOTIDE SEQUENCE</scope>
    <source>
        <strain evidence="6">STE-U-9442</strain>
    </source>
</reference>
<dbReference type="GO" id="GO:0008270">
    <property type="term" value="F:zinc ion binding"/>
    <property type="evidence" value="ECO:0007669"/>
    <property type="project" value="InterPro"/>
</dbReference>
<sequence length="575" mass="63297">MQGMLDYLTGPSTGAVILRRNFIFKVVPMLNPDGVINGNTRVGLAGWDLNRKWSNPIEQLFPTVYHLKQQLAHFQAHGRVAIYCDLHGHSINRNIFTYGCYTSKKKADTSNPTVKTDPRVFPMIVARHAPCFSFSSCDFSVHKSKLTTARVVVNQELGVTNSYTLEASFCGPDFGVHKDTQFSTWDLEEMGRSWCQSLLVYYGLTRQVKALEAERETLSTQSIGVELCPTESQVEAEDEASGLLLDCEAAISALFTHSAIDTKDDAIDSDLSGAEEEPIPPSPEEISPDSHSEWKKQGDEGGGDGEGYSSAPDTAPTCSNHTSKVKSHRKKTGRRKRGSVVSKPKSSCPPTSRKTDTKPKKKKHKGKAELRPTSSTKRVVTPSLGSKPEDTSVTTALEPAGFILVQPPKDNSGSVPSTTPKEKRAATARRSKSISSRPKLSRDIPRSITSAILQATMNADTRRLRSMTEYQRTPSATLLVLPSVLGGSFRGTNAVPRILKTAPAYNDQENSAREDKSRFNLSRMRSELPVLVHSSRDEEQQRLSRRSSRGQENDDVRSEASSDERSEPEAYGSSF</sequence>
<evidence type="ECO:0000313" key="6">
    <source>
        <dbReference type="EMBL" id="KAK1942795.1"/>
    </source>
</evidence>
<feature type="domain" description="Peptidase M14" evidence="5">
    <location>
        <begin position="1"/>
        <end position="202"/>
    </location>
</feature>
<feature type="compositionally biased region" description="Basic and acidic residues" evidence="4">
    <location>
        <begin position="549"/>
        <end position="568"/>
    </location>
</feature>
<comment type="cofactor">
    <cofactor evidence="1">
        <name>Zn(2+)</name>
        <dbReference type="ChEBI" id="CHEBI:29105"/>
    </cofactor>
</comment>
<feature type="compositionally biased region" description="Low complexity" evidence="4">
    <location>
        <begin position="339"/>
        <end position="352"/>
    </location>
</feature>
<dbReference type="AlphaFoldDB" id="A0AAD9GQG5"/>
<protein>
    <submittedName>
        <fullName evidence="6">Cytosolic carboxypeptidase 1</fullName>
    </submittedName>
</protein>
<gene>
    <name evidence="6" type="ORF">P3T76_005432</name>
</gene>
<dbReference type="Proteomes" id="UP001259832">
    <property type="component" value="Unassembled WGS sequence"/>
</dbReference>
<dbReference type="GO" id="GO:0006508">
    <property type="term" value="P:proteolysis"/>
    <property type="evidence" value="ECO:0007669"/>
    <property type="project" value="InterPro"/>
</dbReference>